<evidence type="ECO:0000313" key="8">
    <source>
        <dbReference type="Proteomes" id="UP000223913"/>
    </source>
</evidence>
<dbReference type="InterPro" id="IPR000866">
    <property type="entry name" value="AhpC/TSA"/>
</dbReference>
<organism evidence="7 8">
    <name type="scientific">Flavilitoribacter nigricans (strain ATCC 23147 / DSM 23189 / NBRC 102662 / NCIMB 1420 / SS-2)</name>
    <name type="common">Lewinella nigricans</name>
    <dbReference type="NCBI Taxonomy" id="1122177"/>
    <lineage>
        <taxon>Bacteria</taxon>
        <taxon>Pseudomonadati</taxon>
        <taxon>Bacteroidota</taxon>
        <taxon>Saprospiria</taxon>
        <taxon>Saprospirales</taxon>
        <taxon>Lewinellaceae</taxon>
        <taxon>Flavilitoribacter</taxon>
    </lineage>
</organism>
<dbReference type="InterPro" id="IPR050553">
    <property type="entry name" value="Thioredoxin_ResA/DsbE_sf"/>
</dbReference>
<protein>
    <recommendedName>
        <fullName evidence="6">Thioredoxin domain-containing protein</fullName>
    </recommendedName>
</protein>
<dbReference type="RefSeq" id="WP_099155025.1">
    <property type="nucleotide sequence ID" value="NZ_PDUD01000052.1"/>
</dbReference>
<dbReference type="PANTHER" id="PTHR42852:SF6">
    <property type="entry name" value="THIOL:DISULFIDE INTERCHANGE PROTEIN DSBE"/>
    <property type="match status" value="1"/>
</dbReference>
<evidence type="ECO:0000259" key="6">
    <source>
        <dbReference type="PROSITE" id="PS51352"/>
    </source>
</evidence>
<dbReference type="InterPro" id="IPR017801">
    <property type="entry name" value="DUF3738"/>
</dbReference>
<keyword evidence="3" id="KW-1015">Disulfide bond</keyword>
<comment type="subcellular location">
    <subcellularLocation>
        <location evidence="1">Cell envelope</location>
    </subcellularLocation>
</comment>
<dbReference type="GO" id="GO:0016491">
    <property type="term" value="F:oxidoreductase activity"/>
    <property type="evidence" value="ECO:0007669"/>
    <property type="project" value="InterPro"/>
</dbReference>
<comment type="caution">
    <text evidence="7">The sequence shown here is derived from an EMBL/GenBank/DDBJ whole genome shotgun (WGS) entry which is preliminary data.</text>
</comment>
<evidence type="ECO:0000256" key="1">
    <source>
        <dbReference type="ARBA" id="ARBA00004196"/>
    </source>
</evidence>
<evidence type="ECO:0000256" key="5">
    <source>
        <dbReference type="SAM" id="SignalP"/>
    </source>
</evidence>
<dbReference type="OrthoDB" id="1118217at2"/>
<name>A0A2D0N1J8_FLAN2</name>
<sequence>MKLLLTLSIAFSLSLSVSATNPLVVGDKMPELTLNPVGEEAPLLLTDLRGQVVVLEFWATWCSPCIQSMQHLKELEEQFGDKLVVLAVSDERPARIASFMKNTDFPFHYVEENDRLREYFPHRVIPHTVVLSPEQEVAAITRPGALTEAFISGLLRGNMTTLPLKEDRPWDMNTDIFGLDTLALSAFQIQPARPEAPTHSRSYRKGPFKDRRRSFVNFQVPMLYRDAFDISVYRMDYLEEENPETYCVDILVRDSERDQLEAILQDSLQAYFGWTAAWQARETEVWVLSALPDGITLPTAEAEAYSTSGGDHFTCAGATPAKFADYLESHGIAGMPVVDETGSDALFRFDFSFQPENSKSFFEALAGMGMAVKKEQRVIDILVLEPPR</sequence>
<feature type="chain" id="PRO_5012745316" description="Thioredoxin domain-containing protein" evidence="5">
    <location>
        <begin position="20"/>
        <end position="388"/>
    </location>
</feature>
<dbReference type="GO" id="GO:0030313">
    <property type="term" value="C:cell envelope"/>
    <property type="evidence" value="ECO:0007669"/>
    <property type="project" value="UniProtKB-SubCell"/>
</dbReference>
<dbReference type="GO" id="GO:0017004">
    <property type="term" value="P:cytochrome complex assembly"/>
    <property type="evidence" value="ECO:0007669"/>
    <property type="project" value="UniProtKB-KW"/>
</dbReference>
<keyword evidence="8" id="KW-1185">Reference proteome</keyword>
<keyword evidence="4" id="KW-0676">Redox-active center</keyword>
<dbReference type="EMBL" id="PDUD01000052">
    <property type="protein sequence ID" value="PHN01593.1"/>
    <property type="molecule type" value="Genomic_DNA"/>
</dbReference>
<proteinExistence type="predicted"/>
<evidence type="ECO:0000256" key="2">
    <source>
        <dbReference type="ARBA" id="ARBA00022748"/>
    </source>
</evidence>
<keyword evidence="5" id="KW-0732">Signal</keyword>
<dbReference type="InterPro" id="IPR036249">
    <property type="entry name" value="Thioredoxin-like_sf"/>
</dbReference>
<feature type="signal peptide" evidence="5">
    <location>
        <begin position="1"/>
        <end position="19"/>
    </location>
</feature>
<dbReference type="Pfam" id="PF12543">
    <property type="entry name" value="DUF3738"/>
    <property type="match status" value="1"/>
</dbReference>
<evidence type="ECO:0000313" key="7">
    <source>
        <dbReference type="EMBL" id="PHN01593.1"/>
    </source>
</evidence>
<dbReference type="CDD" id="cd02966">
    <property type="entry name" value="TlpA_like_family"/>
    <property type="match status" value="1"/>
</dbReference>
<dbReference type="Gene3D" id="3.40.30.10">
    <property type="entry name" value="Glutaredoxin"/>
    <property type="match status" value="1"/>
</dbReference>
<reference evidence="7 8" key="1">
    <citation type="submission" date="2017-10" db="EMBL/GenBank/DDBJ databases">
        <title>The draft genome sequence of Lewinella nigricans NBRC 102662.</title>
        <authorList>
            <person name="Wang K."/>
        </authorList>
    </citation>
    <scope>NUCLEOTIDE SEQUENCE [LARGE SCALE GENOMIC DNA]</scope>
    <source>
        <strain evidence="7 8">NBRC 102662</strain>
    </source>
</reference>
<dbReference type="PANTHER" id="PTHR42852">
    <property type="entry name" value="THIOL:DISULFIDE INTERCHANGE PROTEIN DSBE"/>
    <property type="match status" value="1"/>
</dbReference>
<dbReference type="AlphaFoldDB" id="A0A2D0N1J8"/>
<dbReference type="PROSITE" id="PS51352">
    <property type="entry name" value="THIOREDOXIN_2"/>
    <property type="match status" value="1"/>
</dbReference>
<dbReference type="Proteomes" id="UP000223913">
    <property type="component" value="Unassembled WGS sequence"/>
</dbReference>
<feature type="domain" description="Thioredoxin" evidence="6">
    <location>
        <begin position="23"/>
        <end position="160"/>
    </location>
</feature>
<evidence type="ECO:0000256" key="3">
    <source>
        <dbReference type="ARBA" id="ARBA00023157"/>
    </source>
</evidence>
<gene>
    <name evidence="7" type="ORF">CRP01_36450</name>
</gene>
<accession>A0A2D0N1J8</accession>
<dbReference type="GO" id="GO:0016209">
    <property type="term" value="F:antioxidant activity"/>
    <property type="evidence" value="ECO:0007669"/>
    <property type="project" value="InterPro"/>
</dbReference>
<dbReference type="InterPro" id="IPR013766">
    <property type="entry name" value="Thioredoxin_domain"/>
</dbReference>
<dbReference type="SUPFAM" id="SSF52833">
    <property type="entry name" value="Thioredoxin-like"/>
    <property type="match status" value="1"/>
</dbReference>
<dbReference type="Pfam" id="PF00578">
    <property type="entry name" value="AhpC-TSA"/>
    <property type="match status" value="1"/>
</dbReference>
<keyword evidence="2" id="KW-0201">Cytochrome c-type biogenesis</keyword>
<evidence type="ECO:0000256" key="4">
    <source>
        <dbReference type="ARBA" id="ARBA00023284"/>
    </source>
</evidence>